<dbReference type="EMBL" id="ML213505">
    <property type="protein sequence ID" value="TFK55023.1"/>
    <property type="molecule type" value="Genomic_DNA"/>
</dbReference>
<organism evidence="1 2">
    <name type="scientific">Heliocybe sulcata</name>
    <dbReference type="NCBI Taxonomy" id="5364"/>
    <lineage>
        <taxon>Eukaryota</taxon>
        <taxon>Fungi</taxon>
        <taxon>Dikarya</taxon>
        <taxon>Basidiomycota</taxon>
        <taxon>Agaricomycotina</taxon>
        <taxon>Agaricomycetes</taxon>
        <taxon>Gloeophyllales</taxon>
        <taxon>Gloeophyllaceae</taxon>
        <taxon>Heliocybe</taxon>
    </lineage>
</organism>
<evidence type="ECO:0000313" key="1">
    <source>
        <dbReference type="EMBL" id="TFK55023.1"/>
    </source>
</evidence>
<proteinExistence type="predicted"/>
<dbReference type="AlphaFoldDB" id="A0A5C3NCG5"/>
<evidence type="ECO:0000313" key="2">
    <source>
        <dbReference type="Proteomes" id="UP000305948"/>
    </source>
</evidence>
<accession>A0A5C3NCG5</accession>
<sequence length="173" mass="18317">MASPGELAIERAADAEVLVRRSMTKGYQLFSVLTPPIYAATVLYRRGRANFSLNRFLRATWIGGAVGMASGGAVEYARVSSSSGETIRRRRISAAYDTDALRADDHSTIGAILFAVLTPAILWKRANVVNLILGGGGLGSSVGILAHYGRTLSGDPPPRIVLPDILPVPPKGS</sequence>
<reference evidence="1 2" key="1">
    <citation type="journal article" date="2019" name="Nat. Ecol. Evol.">
        <title>Megaphylogeny resolves global patterns of mushroom evolution.</title>
        <authorList>
            <person name="Varga T."/>
            <person name="Krizsan K."/>
            <person name="Foldi C."/>
            <person name="Dima B."/>
            <person name="Sanchez-Garcia M."/>
            <person name="Sanchez-Ramirez S."/>
            <person name="Szollosi G.J."/>
            <person name="Szarkandi J.G."/>
            <person name="Papp V."/>
            <person name="Albert L."/>
            <person name="Andreopoulos W."/>
            <person name="Angelini C."/>
            <person name="Antonin V."/>
            <person name="Barry K.W."/>
            <person name="Bougher N.L."/>
            <person name="Buchanan P."/>
            <person name="Buyck B."/>
            <person name="Bense V."/>
            <person name="Catcheside P."/>
            <person name="Chovatia M."/>
            <person name="Cooper J."/>
            <person name="Damon W."/>
            <person name="Desjardin D."/>
            <person name="Finy P."/>
            <person name="Geml J."/>
            <person name="Haridas S."/>
            <person name="Hughes K."/>
            <person name="Justo A."/>
            <person name="Karasinski D."/>
            <person name="Kautmanova I."/>
            <person name="Kiss B."/>
            <person name="Kocsube S."/>
            <person name="Kotiranta H."/>
            <person name="LaButti K.M."/>
            <person name="Lechner B.E."/>
            <person name="Liimatainen K."/>
            <person name="Lipzen A."/>
            <person name="Lukacs Z."/>
            <person name="Mihaltcheva S."/>
            <person name="Morgado L.N."/>
            <person name="Niskanen T."/>
            <person name="Noordeloos M.E."/>
            <person name="Ohm R.A."/>
            <person name="Ortiz-Santana B."/>
            <person name="Ovrebo C."/>
            <person name="Racz N."/>
            <person name="Riley R."/>
            <person name="Savchenko A."/>
            <person name="Shiryaev A."/>
            <person name="Soop K."/>
            <person name="Spirin V."/>
            <person name="Szebenyi C."/>
            <person name="Tomsovsky M."/>
            <person name="Tulloss R.E."/>
            <person name="Uehling J."/>
            <person name="Grigoriev I.V."/>
            <person name="Vagvolgyi C."/>
            <person name="Papp T."/>
            <person name="Martin F.M."/>
            <person name="Miettinen O."/>
            <person name="Hibbett D.S."/>
            <person name="Nagy L.G."/>
        </authorList>
    </citation>
    <scope>NUCLEOTIDE SEQUENCE [LARGE SCALE GENOMIC DNA]</scope>
    <source>
        <strain evidence="1 2">OMC1185</strain>
    </source>
</reference>
<gene>
    <name evidence="1" type="ORF">OE88DRAFT_989792</name>
</gene>
<dbReference type="OrthoDB" id="2524788at2759"/>
<name>A0A5C3NCG5_9AGAM</name>
<keyword evidence="2" id="KW-1185">Reference proteome</keyword>
<protein>
    <submittedName>
        <fullName evidence="1">Uncharacterized protein</fullName>
    </submittedName>
</protein>
<dbReference type="Proteomes" id="UP000305948">
    <property type="component" value="Unassembled WGS sequence"/>
</dbReference>